<organism evidence="8 9">
    <name type="scientific">Flammeovirga kamogawensis</name>
    <dbReference type="NCBI Taxonomy" id="373891"/>
    <lineage>
        <taxon>Bacteria</taxon>
        <taxon>Pseudomonadati</taxon>
        <taxon>Bacteroidota</taxon>
        <taxon>Cytophagia</taxon>
        <taxon>Cytophagales</taxon>
        <taxon>Flammeovirgaceae</taxon>
        <taxon>Flammeovirga</taxon>
    </lineage>
</organism>
<dbReference type="Pfam" id="PF00884">
    <property type="entry name" value="Sulfatase"/>
    <property type="match status" value="1"/>
</dbReference>
<keyword evidence="5" id="KW-0378">Hydrolase</keyword>
<name>A0ABX8H047_9BACT</name>
<dbReference type="PROSITE" id="PS51257">
    <property type="entry name" value="PROKAR_LIPOPROTEIN"/>
    <property type="match status" value="1"/>
</dbReference>
<evidence type="ECO:0000256" key="6">
    <source>
        <dbReference type="ARBA" id="ARBA00022837"/>
    </source>
</evidence>
<dbReference type="Gene3D" id="3.30.1120.10">
    <property type="match status" value="1"/>
</dbReference>
<dbReference type="Gene3D" id="3.40.720.10">
    <property type="entry name" value="Alkaline Phosphatase, subunit A"/>
    <property type="match status" value="1"/>
</dbReference>
<comment type="similarity">
    <text evidence="2">Belongs to the sulfatase family.</text>
</comment>
<evidence type="ECO:0000256" key="1">
    <source>
        <dbReference type="ARBA" id="ARBA00001913"/>
    </source>
</evidence>
<reference evidence="8 9" key="1">
    <citation type="submission" date="2021-05" db="EMBL/GenBank/DDBJ databases">
        <title>Comparative genomic studies on the polysaccharide-degrading batcterial strains of the Flammeovirga genus.</title>
        <authorList>
            <person name="Zewei F."/>
            <person name="Zheng Z."/>
            <person name="Yu L."/>
            <person name="Ruyue G."/>
            <person name="Yanhong M."/>
            <person name="Yuanyuan C."/>
            <person name="Jingyan G."/>
            <person name="Wenjun H."/>
        </authorList>
    </citation>
    <scope>NUCLEOTIDE SEQUENCE [LARGE SCALE GENOMIC DNA]</scope>
    <source>
        <strain evidence="8 9">YS10</strain>
    </source>
</reference>
<gene>
    <name evidence="8" type="ORF">KM029_21915</name>
</gene>
<dbReference type="SUPFAM" id="SSF53649">
    <property type="entry name" value="Alkaline phosphatase-like"/>
    <property type="match status" value="1"/>
</dbReference>
<dbReference type="EMBL" id="CP076129">
    <property type="protein sequence ID" value="QWG09264.1"/>
    <property type="molecule type" value="Genomic_DNA"/>
</dbReference>
<dbReference type="InterPro" id="IPR017850">
    <property type="entry name" value="Alkaline_phosphatase_core_sf"/>
</dbReference>
<dbReference type="PROSITE" id="PS00149">
    <property type="entry name" value="SULFATASE_2"/>
    <property type="match status" value="1"/>
</dbReference>
<feature type="domain" description="Sulfatase N-terminal" evidence="7">
    <location>
        <begin position="35"/>
        <end position="379"/>
    </location>
</feature>
<evidence type="ECO:0000256" key="5">
    <source>
        <dbReference type="ARBA" id="ARBA00022801"/>
    </source>
</evidence>
<protein>
    <submittedName>
        <fullName evidence="8">Sulfatase</fullName>
    </submittedName>
</protein>
<dbReference type="PANTHER" id="PTHR42693:SF42">
    <property type="entry name" value="ARYLSULFATASE G"/>
    <property type="match status" value="1"/>
</dbReference>
<evidence type="ECO:0000313" key="8">
    <source>
        <dbReference type="EMBL" id="QWG09264.1"/>
    </source>
</evidence>
<evidence type="ECO:0000256" key="3">
    <source>
        <dbReference type="ARBA" id="ARBA00022723"/>
    </source>
</evidence>
<evidence type="ECO:0000313" key="9">
    <source>
        <dbReference type="Proteomes" id="UP000682802"/>
    </source>
</evidence>
<sequence length="504" mass="57399">MHNRNNIKITLLKLIVGVLTLFFSSSCKQVKERKPNIIFILADDLGWNELGCYGNTFNETPNIDQMANEGMQFKQAYAAAPVCSPYRASFLTGQFPARVGILDYLRPEDEPLSTDHTTIAEILRDNGYATAMVGKWHLTGYKLNGSKNEVRATDHGFDEELVTERKGVGNGANFYPYHFRNDSISWTTVTDKKLEGKENLTDRITYEGLQFIEKNKDQPFFLYLSHFAPHSILNGKPEVVEKYLQKGKKLGKIKRPGTCYLCEDKKLDASKCTHWASENNPHLAAMIESIDDGVGQIMEKLEELGLAENTLIVFTSDNGGESFVTTNGKLRGGKSDLYEGGIREPLIIKYPKLVQEKSFSDAFTVNIDFYPTFLDIANIKGDEKQQLDGFSILPILKGENKEIKREEFYWHYPLDKPHFLGGSSSGAIRKGEWKLIEFFEEQKIELYNLSEDEEEEHNLAQKFPEKVKELHSKLETWRNDVGAMMYDGQKTVKTNTTEDFNLTK</sequence>
<dbReference type="Proteomes" id="UP000682802">
    <property type="component" value="Chromosome 2"/>
</dbReference>
<comment type="cofactor">
    <cofactor evidence="1">
        <name>Ca(2+)</name>
        <dbReference type="ChEBI" id="CHEBI:29108"/>
    </cofactor>
</comment>
<evidence type="ECO:0000256" key="4">
    <source>
        <dbReference type="ARBA" id="ARBA00022729"/>
    </source>
</evidence>
<dbReference type="RefSeq" id="WP_215586361.1">
    <property type="nucleotide sequence ID" value="NZ_CP076129.1"/>
</dbReference>
<keyword evidence="6" id="KW-0106">Calcium</keyword>
<dbReference type="InterPro" id="IPR050738">
    <property type="entry name" value="Sulfatase"/>
</dbReference>
<dbReference type="InterPro" id="IPR000917">
    <property type="entry name" value="Sulfatase_N"/>
</dbReference>
<dbReference type="CDD" id="cd16144">
    <property type="entry name" value="ARS_like"/>
    <property type="match status" value="1"/>
</dbReference>
<proteinExistence type="inferred from homology"/>
<evidence type="ECO:0000259" key="7">
    <source>
        <dbReference type="Pfam" id="PF00884"/>
    </source>
</evidence>
<keyword evidence="9" id="KW-1185">Reference proteome</keyword>
<dbReference type="PANTHER" id="PTHR42693">
    <property type="entry name" value="ARYLSULFATASE FAMILY MEMBER"/>
    <property type="match status" value="1"/>
</dbReference>
<accession>A0ABX8H047</accession>
<keyword evidence="4" id="KW-0732">Signal</keyword>
<keyword evidence="3" id="KW-0479">Metal-binding</keyword>
<evidence type="ECO:0000256" key="2">
    <source>
        <dbReference type="ARBA" id="ARBA00008779"/>
    </source>
</evidence>
<dbReference type="InterPro" id="IPR024607">
    <property type="entry name" value="Sulfatase_CS"/>
</dbReference>